<feature type="domain" description="CSC1/OSCA1-like 7TM region" evidence="3">
    <location>
        <begin position="533"/>
        <end position="796"/>
    </location>
</feature>
<accession>A0AAD9G7Y7</accession>
<sequence length="870" mass="99779">MDIVVFFVSLYIWCKKRSKIIAFLHTGFTGLRINYYRKQKDTKGKVGYFDNFDHVDVKRPHLFRKNGKLTCRNLVQRIHAIFAPPNKVSGTHRVEATGGDSVHYEQADEGSTEQNSIYVDSNGGTGPKAPTKTPPAQTNAGKSSWLHHLLYGNASNIRNNEAVLYLRFMRSTCMMLLLCSAVALVSNGIIYTHLALKTKPYIITTYTIEDLTQSRLVVWMLYATTWIYSIIVYVYILNFRSMVNEGKQIAVILRPQLHTIMVTGFDKTVTDPTYIYNHFNKYFPQHILSVHIVVNHSKRMILEEELEATKAQLTLCRDMSFMMPLKNKERSALRKKNPAQMSGDDTLAGVCRKQDRSAAVHRRSRSCEDLLPKGYNKRGETINRLHRKSASSKNLLLMQKSDKKDANTEVKVGSKGNKRRLLSVFQRGTEGVQKQHTESCHDVYTRLASLVKRVKELKVLIVEEGKRKHTTSASVCFVSFTDPNLVLHILKDRKILEEMPTWRICPAPHPRDIIWKHLHLPRWYIILKMLFYNLCLTVFYCVITWIISHLNLLHTVKSQERLSKGVAEKFNIRDISERSFWRAIMPPMVMATLNTCVHPTMINTLSRKIGFWTQSTYQKYLLFGHVFYLIISTILIPLVASMISFWKIFDGAFDSLSIDLGKVLVSTSWRFSTIYVFNATFLGSSNQLLQLSQISVRSLGLYLFKYDIGMTNFDFGYWYAFHLSILTLVMLFSVFIPYLPMLGTLYFAIRYCVDRHNIAYDVLQLPLDSTGKISASAVKSMMLCISITQFAMSGVFLNCQHVLPPLCITLLYIASVATWLLLYASNSDTMVNAVEALHKLKLKPLNKVMMETIKVCYMHPCDSNDLMEAK</sequence>
<feature type="region of interest" description="Disordered" evidence="1">
    <location>
        <begin position="104"/>
        <end position="140"/>
    </location>
</feature>
<feature type="transmembrane region" description="Helical" evidence="2">
    <location>
        <begin position="725"/>
        <end position="749"/>
    </location>
</feature>
<keyword evidence="6" id="KW-1185">Reference proteome</keyword>
<proteinExistence type="predicted"/>
<evidence type="ECO:0000313" key="6">
    <source>
        <dbReference type="Proteomes" id="UP001195914"/>
    </source>
</evidence>
<dbReference type="Pfam" id="PF14703">
    <property type="entry name" value="PHM7_cyt"/>
    <property type="match status" value="1"/>
</dbReference>
<feature type="transmembrane region" description="Helical" evidence="2">
    <location>
        <begin position="525"/>
        <end position="547"/>
    </location>
</feature>
<evidence type="ECO:0000259" key="4">
    <source>
        <dbReference type="Pfam" id="PF14703"/>
    </source>
</evidence>
<organism evidence="5 6">
    <name type="scientific">Babesia divergens</name>
    <dbReference type="NCBI Taxonomy" id="32595"/>
    <lineage>
        <taxon>Eukaryota</taxon>
        <taxon>Sar</taxon>
        <taxon>Alveolata</taxon>
        <taxon>Apicomplexa</taxon>
        <taxon>Aconoidasida</taxon>
        <taxon>Piroplasmida</taxon>
        <taxon>Babesiidae</taxon>
        <taxon>Babesia</taxon>
    </lineage>
</organism>
<feature type="compositionally biased region" description="Low complexity" evidence="1">
    <location>
        <begin position="127"/>
        <end position="136"/>
    </location>
</feature>
<dbReference type="InterPro" id="IPR027815">
    <property type="entry name" value="CSC1/OSCA1-like_cyt"/>
</dbReference>
<feature type="transmembrane region" description="Helical" evidence="2">
    <location>
        <begin position="175"/>
        <end position="196"/>
    </location>
</feature>
<feature type="domain" description="CSC1/OSCA1-like cytosolic" evidence="4">
    <location>
        <begin position="259"/>
        <end position="517"/>
    </location>
</feature>
<keyword evidence="2" id="KW-1133">Transmembrane helix</keyword>
<feature type="transmembrane region" description="Helical" evidence="2">
    <location>
        <begin position="803"/>
        <end position="822"/>
    </location>
</feature>
<feature type="transmembrane region" description="Helical" evidence="2">
    <location>
        <begin position="216"/>
        <end position="237"/>
    </location>
</feature>
<dbReference type="GO" id="GO:0005886">
    <property type="term" value="C:plasma membrane"/>
    <property type="evidence" value="ECO:0007669"/>
    <property type="project" value="TreeGrafter"/>
</dbReference>
<comment type="caution">
    <text evidence="5">The sequence shown here is derived from an EMBL/GenBank/DDBJ whole genome shotgun (WGS) entry which is preliminary data.</text>
</comment>
<dbReference type="InterPro" id="IPR003864">
    <property type="entry name" value="CSC1/OSCA1-like_7TM"/>
</dbReference>
<keyword evidence="2" id="KW-0812">Transmembrane</keyword>
<dbReference type="InterPro" id="IPR045122">
    <property type="entry name" value="Csc1-like"/>
</dbReference>
<keyword evidence="2" id="KW-0472">Membrane</keyword>
<dbReference type="Pfam" id="PF02714">
    <property type="entry name" value="RSN1_7TM"/>
    <property type="match status" value="1"/>
</dbReference>
<reference evidence="5" key="2">
    <citation type="submission" date="2021-05" db="EMBL/GenBank/DDBJ databases">
        <authorList>
            <person name="Pain A."/>
        </authorList>
    </citation>
    <scope>NUCLEOTIDE SEQUENCE</scope>
    <source>
        <strain evidence="5">1802A</strain>
    </source>
</reference>
<feature type="transmembrane region" description="Helical" evidence="2">
    <location>
        <begin position="626"/>
        <end position="649"/>
    </location>
</feature>
<dbReference type="Proteomes" id="UP001195914">
    <property type="component" value="Unassembled WGS sequence"/>
</dbReference>
<gene>
    <name evidence="5" type="ORF">X943_003718</name>
</gene>
<evidence type="ECO:0000256" key="2">
    <source>
        <dbReference type="SAM" id="Phobius"/>
    </source>
</evidence>
<protein>
    <submittedName>
        <fullName evidence="5">Membrane protein</fullName>
    </submittedName>
</protein>
<reference evidence="5" key="1">
    <citation type="journal article" date="2014" name="Nucleic Acids Res.">
        <title>The evolutionary dynamics of variant antigen genes in Babesia reveal a history of genomic innovation underlying host-parasite interaction.</title>
        <authorList>
            <person name="Jackson A.P."/>
            <person name="Otto T.D."/>
            <person name="Darby A."/>
            <person name="Ramaprasad A."/>
            <person name="Xia D."/>
            <person name="Echaide I.E."/>
            <person name="Farber M."/>
            <person name="Gahlot S."/>
            <person name="Gamble J."/>
            <person name="Gupta D."/>
            <person name="Gupta Y."/>
            <person name="Jackson L."/>
            <person name="Malandrin L."/>
            <person name="Malas T.B."/>
            <person name="Moussa E."/>
            <person name="Nair M."/>
            <person name="Reid A.J."/>
            <person name="Sanders M."/>
            <person name="Sharma J."/>
            <person name="Tracey A."/>
            <person name="Quail M.A."/>
            <person name="Weir W."/>
            <person name="Wastling J.M."/>
            <person name="Hall N."/>
            <person name="Willadsen P."/>
            <person name="Lingelbach K."/>
            <person name="Shiels B."/>
            <person name="Tait A."/>
            <person name="Berriman M."/>
            <person name="Allred D.R."/>
            <person name="Pain A."/>
        </authorList>
    </citation>
    <scope>NUCLEOTIDE SEQUENCE</scope>
    <source>
        <strain evidence="5">1802A</strain>
    </source>
</reference>
<evidence type="ECO:0000259" key="3">
    <source>
        <dbReference type="Pfam" id="PF02714"/>
    </source>
</evidence>
<evidence type="ECO:0000256" key="1">
    <source>
        <dbReference type="SAM" id="MobiDB-lite"/>
    </source>
</evidence>
<name>A0AAD9G7Y7_BABDI</name>
<dbReference type="GO" id="GO:0005227">
    <property type="term" value="F:calcium-activated cation channel activity"/>
    <property type="evidence" value="ECO:0007669"/>
    <property type="project" value="InterPro"/>
</dbReference>
<evidence type="ECO:0000313" key="5">
    <source>
        <dbReference type="EMBL" id="KAK1933449.1"/>
    </source>
</evidence>
<dbReference type="PANTHER" id="PTHR13018">
    <property type="entry name" value="PROBABLE MEMBRANE PROTEIN DUF221-RELATED"/>
    <property type="match status" value="1"/>
</dbReference>
<dbReference type="EMBL" id="JAHBMH010000073">
    <property type="protein sequence ID" value="KAK1933449.1"/>
    <property type="molecule type" value="Genomic_DNA"/>
</dbReference>
<dbReference type="AlphaFoldDB" id="A0AAD9G7Y7"/>
<dbReference type="PANTHER" id="PTHR13018:SF114">
    <property type="entry name" value="EXPRESSED PROTEIN"/>
    <property type="match status" value="1"/>
</dbReference>